<dbReference type="RefSeq" id="WP_102242336.1">
    <property type="nucleotide sequence ID" value="NZ_CP025704.1"/>
</dbReference>
<dbReference type="PANTHER" id="PTHR44591">
    <property type="entry name" value="STRESS RESPONSE REGULATOR PROTEIN 1"/>
    <property type="match status" value="1"/>
</dbReference>
<dbReference type="Proteomes" id="UP000235584">
    <property type="component" value="Chromosome"/>
</dbReference>
<dbReference type="KEGG" id="bsto:C0V70_02750"/>
<dbReference type="EMBL" id="CP025704">
    <property type="protein sequence ID" value="AUN97041.1"/>
    <property type="molecule type" value="Genomic_DNA"/>
</dbReference>
<evidence type="ECO:0000256" key="1">
    <source>
        <dbReference type="ARBA" id="ARBA00022553"/>
    </source>
</evidence>
<reference evidence="2 3" key="1">
    <citation type="submission" date="2018-01" db="EMBL/GenBank/DDBJ databases">
        <title>Complete genome sequence of Bacteriovorax stolpii DSM12778.</title>
        <authorList>
            <person name="Tang B."/>
            <person name="Chang J."/>
        </authorList>
    </citation>
    <scope>NUCLEOTIDE SEQUENCE [LARGE SCALE GENOMIC DNA]</scope>
    <source>
        <strain evidence="2 3">DSM 12778</strain>
    </source>
</reference>
<dbReference type="Pfam" id="PF00072">
    <property type="entry name" value="Response_reg"/>
    <property type="match status" value="1"/>
</dbReference>
<gene>
    <name evidence="2" type="ORF">C0V70_02750</name>
</gene>
<accession>A0A2K9NNE5</accession>
<dbReference type="Gene3D" id="3.40.50.2300">
    <property type="match status" value="1"/>
</dbReference>
<dbReference type="SUPFAM" id="SSF52172">
    <property type="entry name" value="CheY-like"/>
    <property type="match status" value="1"/>
</dbReference>
<evidence type="ECO:0000313" key="2">
    <source>
        <dbReference type="EMBL" id="AUN97041.1"/>
    </source>
</evidence>
<name>A0A2K9NNE5_BACTC</name>
<proteinExistence type="predicted"/>
<keyword evidence="3" id="KW-1185">Reference proteome</keyword>
<dbReference type="SMART" id="SM00448">
    <property type="entry name" value="REC"/>
    <property type="match status" value="1"/>
</dbReference>
<dbReference type="AlphaFoldDB" id="A0A2K9NNE5"/>
<dbReference type="PANTHER" id="PTHR44591:SF3">
    <property type="entry name" value="RESPONSE REGULATORY DOMAIN-CONTAINING PROTEIN"/>
    <property type="match status" value="1"/>
</dbReference>
<keyword evidence="1" id="KW-0597">Phosphoprotein</keyword>
<dbReference type="GO" id="GO:0000160">
    <property type="term" value="P:phosphorelay signal transduction system"/>
    <property type="evidence" value="ECO:0007669"/>
    <property type="project" value="InterPro"/>
</dbReference>
<dbReference type="PROSITE" id="PS50110">
    <property type="entry name" value="RESPONSE_REGULATORY"/>
    <property type="match status" value="1"/>
</dbReference>
<dbReference type="InterPro" id="IPR050595">
    <property type="entry name" value="Bact_response_regulator"/>
</dbReference>
<dbReference type="InterPro" id="IPR011006">
    <property type="entry name" value="CheY-like_superfamily"/>
</dbReference>
<dbReference type="OrthoDB" id="9802155at2"/>
<dbReference type="CDD" id="cd17546">
    <property type="entry name" value="REC_hyHK_CKI1_RcsC-like"/>
    <property type="match status" value="1"/>
</dbReference>
<evidence type="ECO:0000313" key="3">
    <source>
        <dbReference type="Proteomes" id="UP000235584"/>
    </source>
</evidence>
<protein>
    <submittedName>
        <fullName evidence="2">Uncharacterized protein</fullName>
    </submittedName>
</protein>
<organism evidence="2 3">
    <name type="scientific">Bacteriovorax stolpii</name>
    <name type="common">Bdellovibrio stolpii</name>
    <dbReference type="NCBI Taxonomy" id="960"/>
    <lineage>
        <taxon>Bacteria</taxon>
        <taxon>Pseudomonadati</taxon>
        <taxon>Bdellovibrionota</taxon>
        <taxon>Bacteriovoracia</taxon>
        <taxon>Bacteriovoracales</taxon>
        <taxon>Bacteriovoracaceae</taxon>
        <taxon>Bacteriovorax</taxon>
    </lineage>
</organism>
<dbReference type="InterPro" id="IPR001789">
    <property type="entry name" value="Sig_transdc_resp-reg_receiver"/>
</dbReference>
<sequence length="136" mass="15240">MSNAKRKYAILVVDDDPKIRELVQAFFTLRSEEVTCVTAADVQQAGLKLSNQDFDMILIDNIMPVKTGIDYALFLRRSIKYARTPIILMSGALSQEDVFKAIEGGIKDILVKPFTLKQLSEKITPYIKKALMSDPG</sequence>